<name>A0ABT0BHM7_9SPHN</name>
<dbReference type="RefSeq" id="WP_244023542.1">
    <property type="nucleotide sequence ID" value="NZ_JALHLF010000116.1"/>
</dbReference>
<keyword evidence="6" id="KW-0489">Methyltransferase</keyword>
<accession>A0ABT0BHM7</accession>
<feature type="transmembrane region" description="Helical" evidence="5">
    <location>
        <begin position="140"/>
        <end position="162"/>
    </location>
</feature>
<gene>
    <name evidence="6" type="ORF">MTR62_18025</name>
</gene>
<evidence type="ECO:0000313" key="6">
    <source>
        <dbReference type="EMBL" id="MCJ2184573.1"/>
    </source>
</evidence>
<evidence type="ECO:0000313" key="7">
    <source>
        <dbReference type="Proteomes" id="UP001162881"/>
    </source>
</evidence>
<keyword evidence="7" id="KW-1185">Reference proteome</keyword>
<feature type="transmembrane region" description="Helical" evidence="5">
    <location>
        <begin position="114"/>
        <end position="134"/>
    </location>
</feature>
<keyword evidence="4 5" id="KW-0472">Membrane</keyword>
<keyword evidence="2 5" id="KW-0812">Transmembrane</keyword>
<dbReference type="Proteomes" id="UP001162881">
    <property type="component" value="Unassembled WGS sequence"/>
</dbReference>
<dbReference type="Pfam" id="PF04140">
    <property type="entry name" value="ICMT"/>
    <property type="match status" value="1"/>
</dbReference>
<evidence type="ECO:0000256" key="2">
    <source>
        <dbReference type="ARBA" id="ARBA00022692"/>
    </source>
</evidence>
<reference evidence="6" key="1">
    <citation type="submission" date="2022-03" db="EMBL/GenBank/DDBJ databases">
        <title>Identification of a novel bacterium isolated from mangrove sediments.</title>
        <authorList>
            <person name="Pan X."/>
        </authorList>
    </citation>
    <scope>NUCLEOTIDE SEQUENCE</scope>
    <source>
        <strain evidence="6">B1949</strain>
    </source>
</reference>
<feature type="transmembrane region" description="Helical" evidence="5">
    <location>
        <begin position="59"/>
        <end position="82"/>
    </location>
</feature>
<keyword evidence="6" id="KW-0808">Transferase</keyword>
<comment type="subcellular location">
    <subcellularLocation>
        <location evidence="1">Membrane</location>
        <topology evidence="1">Multi-pass membrane protein</topology>
    </subcellularLocation>
</comment>
<sequence length="456" mass="50552">MTKGEAMGEHVTPATRPPSDVSGAVGLVGLIALLAWLWLCRSWAGVSLALGLPGPHAPMSGPYAALAALVVTGSAMSLWSLLVDKVHRNPSTGIDWALARPLCETLDISITKLAGLWATWAGIGLFYCIARWYWDGQYLFAMEVIGAAAIPVFLLSIPYVLWLDRKLVEPRDYTWHFGALLIGREAWEAEQVRKHWRAWAIKGFFGAFMISILPGGFAVVVGADLAGVVHDPVAAGSLLIQLLFLIDVQIGTVGYLFTFRPLDSHIRSGNPYLAAWVAALICYPPIVWGTIGRPDVLGYEAHTGGWAYWLQGHDALLWLWSALMAGLTGFYAWATFAFGLRFSNLTYRGVLTNGPYRFTRHPAYLSKNLFWWLSTLPFLVTNGSFTDMVRNTVLLGVVSAIYFWRAKTEERHLLAEDAKYREYHAWMAHNAPITRAFSALWTRFAPRSPQVPAPAE</sequence>
<dbReference type="InterPro" id="IPR007269">
    <property type="entry name" value="ICMT_MeTrfase"/>
</dbReference>
<feature type="transmembrane region" description="Helical" evidence="5">
    <location>
        <begin position="203"/>
        <end position="226"/>
    </location>
</feature>
<evidence type="ECO:0000256" key="4">
    <source>
        <dbReference type="ARBA" id="ARBA00023136"/>
    </source>
</evidence>
<feature type="transmembrane region" description="Helical" evidence="5">
    <location>
        <begin position="317"/>
        <end position="342"/>
    </location>
</feature>
<evidence type="ECO:0000256" key="3">
    <source>
        <dbReference type="ARBA" id="ARBA00022989"/>
    </source>
</evidence>
<comment type="caution">
    <text evidence="6">The sequence shown here is derived from an EMBL/GenBank/DDBJ whole genome shotgun (WGS) entry which is preliminary data.</text>
</comment>
<evidence type="ECO:0000256" key="1">
    <source>
        <dbReference type="ARBA" id="ARBA00004141"/>
    </source>
</evidence>
<dbReference type="GO" id="GO:0008168">
    <property type="term" value="F:methyltransferase activity"/>
    <property type="evidence" value="ECO:0007669"/>
    <property type="project" value="UniProtKB-KW"/>
</dbReference>
<dbReference type="EMBL" id="JALHLF010000116">
    <property type="protein sequence ID" value="MCJ2184573.1"/>
    <property type="molecule type" value="Genomic_DNA"/>
</dbReference>
<proteinExistence type="predicted"/>
<protein>
    <submittedName>
        <fullName evidence="6">Protein-S-isoprenylcysteine methyltransferase</fullName>
    </submittedName>
</protein>
<dbReference type="GO" id="GO:0032259">
    <property type="term" value="P:methylation"/>
    <property type="evidence" value="ECO:0007669"/>
    <property type="project" value="UniProtKB-KW"/>
</dbReference>
<feature type="transmembrane region" description="Helical" evidence="5">
    <location>
        <begin position="238"/>
        <end position="259"/>
    </location>
</feature>
<keyword evidence="3 5" id="KW-1133">Transmembrane helix</keyword>
<evidence type="ECO:0000256" key="5">
    <source>
        <dbReference type="SAM" id="Phobius"/>
    </source>
</evidence>
<dbReference type="Gene3D" id="1.20.120.1630">
    <property type="match status" value="1"/>
</dbReference>
<feature type="transmembrane region" description="Helical" evidence="5">
    <location>
        <begin position="271"/>
        <end position="291"/>
    </location>
</feature>
<organism evidence="6 7">
    <name type="scientific">Novosphingobium organovorum</name>
    <dbReference type="NCBI Taxonomy" id="2930092"/>
    <lineage>
        <taxon>Bacteria</taxon>
        <taxon>Pseudomonadati</taxon>
        <taxon>Pseudomonadota</taxon>
        <taxon>Alphaproteobacteria</taxon>
        <taxon>Sphingomonadales</taxon>
        <taxon>Sphingomonadaceae</taxon>
        <taxon>Novosphingobium</taxon>
    </lineage>
</organism>
<feature type="transmembrane region" description="Helical" evidence="5">
    <location>
        <begin position="21"/>
        <end position="39"/>
    </location>
</feature>